<dbReference type="GeneID" id="87833662"/>
<feature type="compositionally biased region" description="Basic residues" evidence="1">
    <location>
        <begin position="308"/>
        <end position="318"/>
    </location>
</feature>
<name>A0AAN6U934_9PEZI</name>
<feature type="region of interest" description="Disordered" evidence="1">
    <location>
        <begin position="163"/>
        <end position="214"/>
    </location>
</feature>
<keyword evidence="3" id="KW-1185">Reference proteome</keyword>
<dbReference type="AlphaFoldDB" id="A0AAN6U934"/>
<evidence type="ECO:0000313" key="3">
    <source>
        <dbReference type="Proteomes" id="UP001302602"/>
    </source>
</evidence>
<feature type="region of interest" description="Disordered" evidence="1">
    <location>
        <begin position="1"/>
        <end position="73"/>
    </location>
</feature>
<organism evidence="2 3">
    <name type="scientific">Parathielavia appendiculata</name>
    <dbReference type="NCBI Taxonomy" id="2587402"/>
    <lineage>
        <taxon>Eukaryota</taxon>
        <taxon>Fungi</taxon>
        <taxon>Dikarya</taxon>
        <taxon>Ascomycota</taxon>
        <taxon>Pezizomycotina</taxon>
        <taxon>Sordariomycetes</taxon>
        <taxon>Sordariomycetidae</taxon>
        <taxon>Sordariales</taxon>
        <taxon>Chaetomiaceae</taxon>
        <taxon>Parathielavia</taxon>
    </lineage>
</organism>
<dbReference type="EMBL" id="MU853224">
    <property type="protein sequence ID" value="KAK4127276.1"/>
    <property type="molecule type" value="Genomic_DNA"/>
</dbReference>
<comment type="caution">
    <text evidence="2">The sequence shown here is derived from an EMBL/GenBank/DDBJ whole genome shotgun (WGS) entry which is preliminary data.</text>
</comment>
<dbReference type="Proteomes" id="UP001302602">
    <property type="component" value="Unassembled WGS sequence"/>
</dbReference>
<gene>
    <name evidence="2" type="ORF">N657DRAFT_687584</name>
</gene>
<protein>
    <submittedName>
        <fullName evidence="2">Uncharacterized protein</fullName>
    </submittedName>
</protein>
<dbReference type="RefSeq" id="XP_062651047.1">
    <property type="nucleotide sequence ID" value="XM_062796894.1"/>
</dbReference>
<reference evidence="2" key="1">
    <citation type="journal article" date="2023" name="Mol. Phylogenet. Evol.">
        <title>Genome-scale phylogeny and comparative genomics of the fungal order Sordariales.</title>
        <authorList>
            <person name="Hensen N."/>
            <person name="Bonometti L."/>
            <person name="Westerberg I."/>
            <person name="Brannstrom I.O."/>
            <person name="Guillou S."/>
            <person name="Cros-Aarteil S."/>
            <person name="Calhoun S."/>
            <person name="Haridas S."/>
            <person name="Kuo A."/>
            <person name="Mondo S."/>
            <person name="Pangilinan J."/>
            <person name="Riley R."/>
            <person name="LaButti K."/>
            <person name="Andreopoulos B."/>
            <person name="Lipzen A."/>
            <person name="Chen C."/>
            <person name="Yan M."/>
            <person name="Daum C."/>
            <person name="Ng V."/>
            <person name="Clum A."/>
            <person name="Steindorff A."/>
            <person name="Ohm R.A."/>
            <person name="Martin F."/>
            <person name="Silar P."/>
            <person name="Natvig D.O."/>
            <person name="Lalanne C."/>
            <person name="Gautier V."/>
            <person name="Ament-Velasquez S.L."/>
            <person name="Kruys A."/>
            <person name="Hutchinson M.I."/>
            <person name="Powell A.J."/>
            <person name="Barry K."/>
            <person name="Miller A.N."/>
            <person name="Grigoriev I.V."/>
            <person name="Debuchy R."/>
            <person name="Gladieux P."/>
            <person name="Hiltunen Thoren M."/>
            <person name="Johannesson H."/>
        </authorList>
    </citation>
    <scope>NUCLEOTIDE SEQUENCE</scope>
    <source>
        <strain evidence="2">CBS 731.68</strain>
    </source>
</reference>
<proteinExistence type="predicted"/>
<evidence type="ECO:0000256" key="1">
    <source>
        <dbReference type="SAM" id="MobiDB-lite"/>
    </source>
</evidence>
<feature type="compositionally biased region" description="Basic residues" evidence="1">
    <location>
        <begin position="195"/>
        <end position="207"/>
    </location>
</feature>
<feature type="region of interest" description="Disordered" evidence="1">
    <location>
        <begin position="275"/>
        <end position="318"/>
    </location>
</feature>
<evidence type="ECO:0000313" key="2">
    <source>
        <dbReference type="EMBL" id="KAK4127276.1"/>
    </source>
</evidence>
<feature type="compositionally biased region" description="Low complexity" evidence="1">
    <location>
        <begin position="39"/>
        <end position="68"/>
    </location>
</feature>
<reference evidence="2" key="2">
    <citation type="submission" date="2023-05" db="EMBL/GenBank/DDBJ databases">
        <authorList>
            <consortium name="Lawrence Berkeley National Laboratory"/>
            <person name="Steindorff A."/>
            <person name="Hensen N."/>
            <person name="Bonometti L."/>
            <person name="Westerberg I."/>
            <person name="Brannstrom I.O."/>
            <person name="Guillou S."/>
            <person name="Cros-Aarteil S."/>
            <person name="Calhoun S."/>
            <person name="Haridas S."/>
            <person name="Kuo A."/>
            <person name="Mondo S."/>
            <person name="Pangilinan J."/>
            <person name="Riley R."/>
            <person name="Labutti K."/>
            <person name="Andreopoulos B."/>
            <person name="Lipzen A."/>
            <person name="Chen C."/>
            <person name="Yanf M."/>
            <person name="Daum C."/>
            <person name="Ng V."/>
            <person name="Clum A."/>
            <person name="Ohm R."/>
            <person name="Martin F."/>
            <person name="Silar P."/>
            <person name="Natvig D."/>
            <person name="Lalanne C."/>
            <person name="Gautier V."/>
            <person name="Ament-Velasquez S.L."/>
            <person name="Kruys A."/>
            <person name="Hutchinson M.I."/>
            <person name="Powell A.J."/>
            <person name="Barry K."/>
            <person name="Miller A.N."/>
            <person name="Grigoriev I.V."/>
            <person name="Debuchy R."/>
            <person name="Gladieux P."/>
            <person name="Thoren M.H."/>
            <person name="Johannesson H."/>
        </authorList>
    </citation>
    <scope>NUCLEOTIDE SEQUENCE</scope>
    <source>
        <strain evidence="2">CBS 731.68</strain>
    </source>
</reference>
<feature type="compositionally biased region" description="Polar residues" evidence="1">
    <location>
        <begin position="1"/>
        <end position="11"/>
    </location>
</feature>
<accession>A0AAN6U934</accession>
<sequence>MANGDSNNTRAGTMKAGGAAEDSSLPPPTFPRSMKRYFSSFTRPKSTSSSRRASQLSDSGFSTLSSSSAPPTYEDTQAATARLIAVWDADDYIRAFVDEHWSNHAEHIEVDCNITLDELRTLGRLPPAEGSRACRPLIRAPVIHEEVALSLWEHLAAEARGLDAAPAEASNREEASSMPTTSIHSKSSRREVAKRFLKKGTTKKSSRRQPQAQESNTYANLTCPFCSGRCLVSSAAQAAHTLTQPPPHQQEEDWEEGFWQREEPPRYRRYAHFSEPPAQEHMRHSRPSAGSGGAARPSNTPEAENGGSRKKREWLKKKTGRVSEPFRLVALVIPQPYVFIGAS</sequence>